<evidence type="ECO:0000313" key="1">
    <source>
        <dbReference type="EMBL" id="MED6119256.1"/>
    </source>
</evidence>
<dbReference type="Proteomes" id="UP001341840">
    <property type="component" value="Unassembled WGS sequence"/>
</dbReference>
<accession>A0ABU6R6H6</accession>
<protein>
    <submittedName>
        <fullName evidence="1">Uncharacterized protein</fullName>
    </submittedName>
</protein>
<evidence type="ECO:0000313" key="2">
    <source>
        <dbReference type="Proteomes" id="UP001341840"/>
    </source>
</evidence>
<sequence length="72" mass="8209">MSNYGLAIWALCQREGDGHSWDILRKPNVAIGYVCGMGCEVTRVCQDDESRVNGVDVWQGGKVVMEAWLWYW</sequence>
<gene>
    <name evidence="1" type="ORF">PIB30_010181</name>
</gene>
<keyword evidence="2" id="KW-1185">Reference proteome</keyword>
<name>A0ABU6R6H6_9FABA</name>
<reference evidence="1 2" key="1">
    <citation type="journal article" date="2023" name="Plants (Basel)">
        <title>Bridging the Gap: Combining Genomics and Transcriptomics Approaches to Understand Stylosanthes scabra, an Orphan Legume from the Brazilian Caatinga.</title>
        <authorList>
            <person name="Ferreira-Neto J.R.C."/>
            <person name="da Silva M.D."/>
            <person name="Binneck E."/>
            <person name="de Melo N.F."/>
            <person name="da Silva R.H."/>
            <person name="de Melo A.L.T.M."/>
            <person name="Pandolfi V."/>
            <person name="Bustamante F.O."/>
            <person name="Brasileiro-Vidal A.C."/>
            <person name="Benko-Iseppon A.M."/>
        </authorList>
    </citation>
    <scope>NUCLEOTIDE SEQUENCE [LARGE SCALE GENOMIC DNA]</scope>
    <source>
        <tissue evidence="1">Leaves</tissue>
    </source>
</reference>
<proteinExistence type="predicted"/>
<comment type="caution">
    <text evidence="1">The sequence shown here is derived from an EMBL/GenBank/DDBJ whole genome shotgun (WGS) entry which is preliminary data.</text>
</comment>
<dbReference type="EMBL" id="JASCZI010030232">
    <property type="protein sequence ID" value="MED6119256.1"/>
    <property type="molecule type" value="Genomic_DNA"/>
</dbReference>
<organism evidence="1 2">
    <name type="scientific">Stylosanthes scabra</name>
    <dbReference type="NCBI Taxonomy" id="79078"/>
    <lineage>
        <taxon>Eukaryota</taxon>
        <taxon>Viridiplantae</taxon>
        <taxon>Streptophyta</taxon>
        <taxon>Embryophyta</taxon>
        <taxon>Tracheophyta</taxon>
        <taxon>Spermatophyta</taxon>
        <taxon>Magnoliopsida</taxon>
        <taxon>eudicotyledons</taxon>
        <taxon>Gunneridae</taxon>
        <taxon>Pentapetalae</taxon>
        <taxon>rosids</taxon>
        <taxon>fabids</taxon>
        <taxon>Fabales</taxon>
        <taxon>Fabaceae</taxon>
        <taxon>Papilionoideae</taxon>
        <taxon>50 kb inversion clade</taxon>
        <taxon>dalbergioids sensu lato</taxon>
        <taxon>Dalbergieae</taxon>
        <taxon>Pterocarpus clade</taxon>
        <taxon>Stylosanthes</taxon>
    </lineage>
</organism>